<dbReference type="EMBL" id="JASCTH010000008">
    <property type="protein sequence ID" value="MDI6099720.1"/>
    <property type="molecule type" value="Genomic_DNA"/>
</dbReference>
<name>A0ABT6WJ12_9ACTN</name>
<sequence>MEPASSPAPVPGETAPTETSATAPSPARAAAATSPRLAAKEGRRPRDMVLSLLVLLVPVALLMTYYKVVLDGEKPHRVKAESLASTLSAAERVFPVAQAAGLSTDWYITSAHFRREEGGSTLRLGYVDPAEKPILMVQSNITATTLVPAEVGAQGERIGAYRTDRRTWMRYTGRPGEMALIVTEQNRTIVIIGNDDDTANLEKLASSLS</sequence>
<keyword evidence="2" id="KW-0812">Transmembrane</keyword>
<keyword evidence="2" id="KW-0472">Membrane</keyword>
<dbReference type="InterPro" id="IPR025339">
    <property type="entry name" value="DUF4245"/>
</dbReference>
<feature type="transmembrane region" description="Helical" evidence="2">
    <location>
        <begin position="48"/>
        <end position="66"/>
    </location>
</feature>
<proteinExistence type="predicted"/>
<keyword evidence="2" id="KW-1133">Transmembrane helix</keyword>
<evidence type="ECO:0000256" key="2">
    <source>
        <dbReference type="SAM" id="Phobius"/>
    </source>
</evidence>
<dbReference type="RefSeq" id="WP_282760057.1">
    <property type="nucleotide sequence ID" value="NZ_JASCTH010000008.1"/>
</dbReference>
<protein>
    <submittedName>
        <fullName evidence="3">DUF4245 domain-containing protein</fullName>
    </submittedName>
</protein>
<feature type="compositionally biased region" description="Pro residues" evidence="1">
    <location>
        <begin position="1"/>
        <end position="10"/>
    </location>
</feature>
<keyword evidence="4" id="KW-1185">Reference proteome</keyword>
<dbReference type="Pfam" id="PF14030">
    <property type="entry name" value="DUF4245"/>
    <property type="match status" value="1"/>
</dbReference>
<evidence type="ECO:0000313" key="4">
    <source>
        <dbReference type="Proteomes" id="UP001241758"/>
    </source>
</evidence>
<evidence type="ECO:0000256" key="1">
    <source>
        <dbReference type="SAM" id="MobiDB-lite"/>
    </source>
</evidence>
<feature type="region of interest" description="Disordered" evidence="1">
    <location>
        <begin position="1"/>
        <end position="41"/>
    </location>
</feature>
<reference evidence="3 4" key="1">
    <citation type="submission" date="2023-05" db="EMBL/GenBank/DDBJ databases">
        <title>Actinoplanes sp. NEAU-A12 genome sequencing.</title>
        <authorList>
            <person name="Wang Z.-S."/>
        </authorList>
    </citation>
    <scope>NUCLEOTIDE SEQUENCE [LARGE SCALE GENOMIC DNA]</scope>
    <source>
        <strain evidence="3 4">NEAU-A12</strain>
    </source>
</reference>
<dbReference type="Proteomes" id="UP001241758">
    <property type="component" value="Unassembled WGS sequence"/>
</dbReference>
<comment type="caution">
    <text evidence="3">The sequence shown here is derived from an EMBL/GenBank/DDBJ whole genome shotgun (WGS) entry which is preliminary data.</text>
</comment>
<accession>A0ABT6WJ12</accession>
<organism evidence="3 4">
    <name type="scientific">Actinoplanes sandaracinus</name>
    <dbReference type="NCBI Taxonomy" id="3045177"/>
    <lineage>
        <taxon>Bacteria</taxon>
        <taxon>Bacillati</taxon>
        <taxon>Actinomycetota</taxon>
        <taxon>Actinomycetes</taxon>
        <taxon>Micromonosporales</taxon>
        <taxon>Micromonosporaceae</taxon>
        <taxon>Actinoplanes</taxon>
    </lineage>
</organism>
<evidence type="ECO:0000313" key="3">
    <source>
        <dbReference type="EMBL" id="MDI6099720.1"/>
    </source>
</evidence>
<feature type="compositionally biased region" description="Low complexity" evidence="1">
    <location>
        <begin position="13"/>
        <end position="37"/>
    </location>
</feature>
<gene>
    <name evidence="3" type="ORF">QLQ12_14040</name>
</gene>